<dbReference type="RefSeq" id="WP_103203011.1">
    <property type="nucleotide sequence ID" value="NZ_CVTD020000017.1"/>
</dbReference>
<reference evidence="1 2" key="1">
    <citation type="submission" date="2015-06" db="EMBL/GenBank/DDBJ databases">
        <authorList>
            <person name="Wibberg Daniel"/>
        </authorList>
    </citation>
    <scope>NUCLEOTIDE SEQUENCE [LARGE SCALE GENOMIC DNA]</scope>
    <source>
        <strain evidence="1 2">T3/55T</strain>
    </source>
</reference>
<proteinExistence type="predicted"/>
<keyword evidence="2" id="KW-1185">Reference proteome</keyword>
<dbReference type="Gene3D" id="2.60.120.380">
    <property type="match status" value="1"/>
</dbReference>
<sequence>MKSWFNKCKKLILNRKNIIALTVLLLIIIVGGIFAIKSYAKSTEKDDTLSEVGQNRVSSSFQSDADTKNLNLTISNENEARVKTLTSDEKEAKVKTLSSSEDEDLTFVIDTIDVNEAVCVGKIEIREGSVYSINVNAKEGEKIFVALNKADNISKYKGVLWKQFIGVQGNEVEAQFTDRNKGTYYVYVGNNGNVPLVNIEGVLKADNQVNDKVEIIDKEEKEDEAKDKQEKDKEQKVKVTASDEEISFYIDVIEANEAVCIGKIEIKKDSKYEITASAETGENIFVALYESDDISKYKGVEWKQFTTVQGNKIEAEFTNIRNIKKGTYYVYVGNNGNYPLKNVSGQINAVN</sequence>
<dbReference type="SUPFAM" id="SSF89260">
    <property type="entry name" value="Collagen-binding domain"/>
    <property type="match status" value="1"/>
</dbReference>
<gene>
    <name evidence="1" type="ORF">HHT355_1707</name>
</gene>
<dbReference type="AlphaFoldDB" id="A0A0H5SHB5"/>
<evidence type="ECO:0000313" key="1">
    <source>
        <dbReference type="EMBL" id="CRZ34907.1"/>
    </source>
</evidence>
<accession>A0A0H5SHB5</accession>
<protein>
    <submittedName>
        <fullName evidence="1">Uncharacterized protein</fullName>
    </submittedName>
</protein>
<evidence type="ECO:0000313" key="2">
    <source>
        <dbReference type="Proteomes" id="UP000236497"/>
    </source>
</evidence>
<organism evidence="1 2">
    <name type="scientific">Herbinix hemicellulosilytica</name>
    <dbReference type="NCBI Taxonomy" id="1564487"/>
    <lineage>
        <taxon>Bacteria</taxon>
        <taxon>Bacillati</taxon>
        <taxon>Bacillota</taxon>
        <taxon>Clostridia</taxon>
        <taxon>Lachnospirales</taxon>
        <taxon>Lachnospiraceae</taxon>
        <taxon>Herbinix</taxon>
    </lineage>
</organism>
<dbReference type="Proteomes" id="UP000236497">
    <property type="component" value="Unassembled WGS sequence"/>
</dbReference>
<name>A0A0H5SHB5_HERHM</name>
<dbReference type="EMBL" id="CVTD020000017">
    <property type="protein sequence ID" value="CRZ34907.1"/>
    <property type="molecule type" value="Genomic_DNA"/>
</dbReference>